<sequence>MFSVEFDLLATTQSVIPESPMSSRDSQNLPGGTSLVSVCTPSSSRAASGTETLVDSIAPTIAPPELQRHGGGKTTSNVH</sequence>
<evidence type="ECO:0000313" key="4">
    <source>
        <dbReference type="Proteomes" id="UP000030765"/>
    </source>
</evidence>
<accession>A0A084VU07</accession>
<dbReference type="EMBL" id="ATLV01016620">
    <property type="status" value="NOT_ANNOTATED_CDS"/>
    <property type="molecule type" value="Genomic_DNA"/>
</dbReference>
<evidence type="ECO:0000313" key="3">
    <source>
        <dbReference type="EnsemblMetazoa" id="ASIC009050-PA"/>
    </source>
</evidence>
<dbReference type="EMBL" id="KE525097">
    <property type="protein sequence ID" value="KFB41451.1"/>
    <property type="molecule type" value="Genomic_DNA"/>
</dbReference>
<evidence type="ECO:0000256" key="1">
    <source>
        <dbReference type="SAM" id="MobiDB-lite"/>
    </source>
</evidence>
<organism evidence="2">
    <name type="scientific">Anopheles sinensis</name>
    <name type="common">Mosquito</name>
    <dbReference type="NCBI Taxonomy" id="74873"/>
    <lineage>
        <taxon>Eukaryota</taxon>
        <taxon>Metazoa</taxon>
        <taxon>Ecdysozoa</taxon>
        <taxon>Arthropoda</taxon>
        <taxon>Hexapoda</taxon>
        <taxon>Insecta</taxon>
        <taxon>Pterygota</taxon>
        <taxon>Neoptera</taxon>
        <taxon>Endopterygota</taxon>
        <taxon>Diptera</taxon>
        <taxon>Nematocera</taxon>
        <taxon>Culicoidea</taxon>
        <taxon>Culicidae</taxon>
        <taxon>Anophelinae</taxon>
        <taxon>Anopheles</taxon>
    </lineage>
</organism>
<name>A0A084VU07_ANOSI</name>
<reference evidence="3" key="2">
    <citation type="submission" date="2020-05" db="UniProtKB">
        <authorList>
            <consortium name="EnsemblMetazoa"/>
        </authorList>
    </citation>
    <scope>IDENTIFICATION</scope>
</reference>
<reference evidence="2 4" key="1">
    <citation type="journal article" date="2014" name="BMC Genomics">
        <title>Genome sequence of Anopheles sinensis provides insight into genetics basis of mosquito competence for malaria parasites.</title>
        <authorList>
            <person name="Zhou D."/>
            <person name="Zhang D."/>
            <person name="Ding G."/>
            <person name="Shi L."/>
            <person name="Hou Q."/>
            <person name="Ye Y."/>
            <person name="Xu Y."/>
            <person name="Zhou H."/>
            <person name="Xiong C."/>
            <person name="Li S."/>
            <person name="Yu J."/>
            <person name="Hong S."/>
            <person name="Yu X."/>
            <person name="Zou P."/>
            <person name="Chen C."/>
            <person name="Chang X."/>
            <person name="Wang W."/>
            <person name="Lv Y."/>
            <person name="Sun Y."/>
            <person name="Ma L."/>
            <person name="Shen B."/>
            <person name="Zhu C."/>
        </authorList>
    </citation>
    <scope>NUCLEOTIDE SEQUENCE [LARGE SCALE GENOMIC DNA]</scope>
</reference>
<keyword evidence="2" id="KW-0547">Nucleotide-binding</keyword>
<keyword evidence="4" id="KW-1185">Reference proteome</keyword>
<protein>
    <submittedName>
        <fullName evidence="2 3">Molybdate ABC transporter ATP-binding protein</fullName>
    </submittedName>
</protein>
<evidence type="ECO:0000313" key="2">
    <source>
        <dbReference type="EMBL" id="KFB41451.1"/>
    </source>
</evidence>
<keyword evidence="2" id="KW-0067">ATP-binding</keyword>
<dbReference type="EnsemblMetazoa" id="ASIC009050-RA">
    <property type="protein sequence ID" value="ASIC009050-PA"/>
    <property type="gene ID" value="ASIC009050"/>
</dbReference>
<dbReference type="AlphaFoldDB" id="A0A084VU07"/>
<dbReference type="VEuPathDB" id="VectorBase:ASIC009050"/>
<dbReference type="Proteomes" id="UP000030765">
    <property type="component" value="Unassembled WGS sequence"/>
</dbReference>
<gene>
    <name evidence="2" type="ORF">ZHAS_00009050</name>
</gene>
<feature type="region of interest" description="Disordered" evidence="1">
    <location>
        <begin position="17"/>
        <end position="79"/>
    </location>
</feature>
<proteinExistence type="predicted"/>
<dbReference type="GO" id="GO:0005524">
    <property type="term" value="F:ATP binding"/>
    <property type="evidence" value="ECO:0007669"/>
    <property type="project" value="UniProtKB-KW"/>
</dbReference>
<feature type="compositionally biased region" description="Polar residues" evidence="1">
    <location>
        <begin position="17"/>
        <end position="53"/>
    </location>
</feature>